<evidence type="ECO:0000313" key="1">
    <source>
        <dbReference type="EMBL" id="TMR29136.1"/>
    </source>
</evidence>
<dbReference type="AlphaFoldDB" id="A0A5S4G809"/>
<proteinExistence type="predicted"/>
<dbReference type="PANTHER" id="PTHR36849:SF1">
    <property type="entry name" value="CYTOPLASMIC PROTEIN"/>
    <property type="match status" value="1"/>
</dbReference>
<gene>
    <name evidence="1" type="ORF">ETD85_33325</name>
</gene>
<evidence type="ECO:0000313" key="2">
    <source>
        <dbReference type="Proteomes" id="UP000306628"/>
    </source>
</evidence>
<dbReference type="InterPro" id="IPR052552">
    <property type="entry name" value="YeaO-like"/>
</dbReference>
<dbReference type="PANTHER" id="PTHR36849">
    <property type="entry name" value="CYTOPLASMIC PROTEIN-RELATED"/>
    <property type="match status" value="1"/>
</dbReference>
<comment type="caution">
    <text evidence="1">The sequence shown here is derived from an EMBL/GenBank/DDBJ whole genome shotgun (WGS) entry which is preliminary data.</text>
</comment>
<name>A0A5S4G809_9ACTN</name>
<protein>
    <submittedName>
        <fullName evidence="1">DUF488 domain-containing protein</fullName>
    </submittedName>
</protein>
<organism evidence="1 2">
    <name type="scientific">Nonomuraea zeae</name>
    <dbReference type="NCBI Taxonomy" id="1642303"/>
    <lineage>
        <taxon>Bacteria</taxon>
        <taxon>Bacillati</taxon>
        <taxon>Actinomycetota</taxon>
        <taxon>Actinomycetes</taxon>
        <taxon>Streptosporangiales</taxon>
        <taxon>Streptosporangiaceae</taxon>
        <taxon>Nonomuraea</taxon>
    </lineage>
</organism>
<keyword evidence="2" id="KW-1185">Reference proteome</keyword>
<sequence>MAQISPLTDISHFLAKGCASGVEGISWAWLDAHGRTVDFRNAGGTRCTVTGGNRVQVRRVYAEPEADDGTRVLVDRIWPRGLTKAKAGLDEWCKQIAPSTELRIWYHHDPERFAEFGRRYRGELHAPERAQALAHLRELAAGGALTLLTATKQPEISEAAVLAELLQH</sequence>
<dbReference type="Proteomes" id="UP000306628">
    <property type="component" value="Unassembled WGS sequence"/>
</dbReference>
<reference evidence="1 2" key="1">
    <citation type="submission" date="2019-05" db="EMBL/GenBank/DDBJ databases">
        <title>Draft genome sequence of Nonomuraea zeae DSM 100528.</title>
        <authorList>
            <person name="Saricaoglu S."/>
            <person name="Isik K."/>
        </authorList>
    </citation>
    <scope>NUCLEOTIDE SEQUENCE [LARGE SCALE GENOMIC DNA]</scope>
    <source>
        <strain evidence="1 2">DSM 100528</strain>
    </source>
</reference>
<dbReference type="Pfam" id="PF22752">
    <property type="entry name" value="DUF488-N3i"/>
    <property type="match status" value="1"/>
</dbReference>
<accession>A0A5S4G809</accession>
<dbReference type="EMBL" id="VCKX01000126">
    <property type="protein sequence ID" value="TMR29136.1"/>
    <property type="molecule type" value="Genomic_DNA"/>
</dbReference>
<dbReference type="OrthoDB" id="9790745at2"/>